<dbReference type="PANTHER" id="PTHR15576:SF1">
    <property type="entry name" value="RIBITOL-5-PHOSPHATE XYLOSYLTRANSFERASE 1"/>
    <property type="match status" value="1"/>
</dbReference>
<feature type="domain" description="RXYLT1 C-terminal" evidence="2">
    <location>
        <begin position="228"/>
        <end position="290"/>
    </location>
</feature>
<dbReference type="Proteomes" id="UP001189429">
    <property type="component" value="Unassembled WGS sequence"/>
</dbReference>
<comment type="caution">
    <text evidence="3">The sequence shown here is derived from an EMBL/GenBank/DDBJ whole genome shotgun (WGS) entry which is preliminary data.</text>
</comment>
<keyword evidence="1" id="KW-0732">Signal</keyword>
<keyword evidence="4" id="KW-1185">Reference proteome</keyword>
<sequence>MTRLVARICLFLVTRASSLTLQGAGEQSGDGHAPADADVLVLNFDTKGHMKRTVFGGFEEPGGFHGLQYSFGYQVVEFRGLSAVTKAFGHIEKVKPRLALWLLPFFNGDGHGMLANFSSGHRAARSQSSGTRHGVFYWPPERCDRIPPNTVEDAFGDVDFVFQFGYQDGRLAAKDPQKYLPWPLGTAGWRSWRTPPAGSVAPLGGRATFASFRGTRSTRSGASQLEKLGQVPGVVIEFRDKWAQNDSQAEADRYKELLATSQYALSPPGHNPNCYRIQEAVESGAIPVILPGTNLQHNTTACYNNWSGLYGLPVSSGIPIFQPRVGVSRAEVGDATAYPWIPTAPFRTLKTFGDLVGSAEGMRTGATDATGRQLQSWYKHWRRAFHDQLEQRVKSSLALSALARE</sequence>
<proteinExistence type="predicted"/>
<evidence type="ECO:0000313" key="4">
    <source>
        <dbReference type="Proteomes" id="UP001189429"/>
    </source>
</evidence>
<dbReference type="EMBL" id="CAUYUJ010007624">
    <property type="protein sequence ID" value="CAK0821387.1"/>
    <property type="molecule type" value="Genomic_DNA"/>
</dbReference>
<protein>
    <recommendedName>
        <fullName evidence="2">RXYLT1 C-terminal domain-containing protein</fullName>
    </recommendedName>
</protein>
<organism evidence="3 4">
    <name type="scientific">Prorocentrum cordatum</name>
    <dbReference type="NCBI Taxonomy" id="2364126"/>
    <lineage>
        <taxon>Eukaryota</taxon>
        <taxon>Sar</taxon>
        <taxon>Alveolata</taxon>
        <taxon>Dinophyceae</taxon>
        <taxon>Prorocentrales</taxon>
        <taxon>Prorocentraceae</taxon>
        <taxon>Prorocentrum</taxon>
    </lineage>
</organism>
<dbReference type="InterPro" id="IPR055286">
    <property type="entry name" value="RXYLT1-like"/>
</dbReference>
<accession>A0ABN9RQ80</accession>
<feature type="chain" id="PRO_5046615756" description="RXYLT1 C-terminal domain-containing protein" evidence="1">
    <location>
        <begin position="19"/>
        <end position="405"/>
    </location>
</feature>
<gene>
    <name evidence="3" type="ORF">PCOR1329_LOCUS22724</name>
</gene>
<evidence type="ECO:0000259" key="2">
    <source>
        <dbReference type="Pfam" id="PF24785"/>
    </source>
</evidence>
<evidence type="ECO:0000256" key="1">
    <source>
        <dbReference type="SAM" id="SignalP"/>
    </source>
</evidence>
<dbReference type="InterPro" id="IPR057538">
    <property type="entry name" value="RXYLT1_C"/>
</dbReference>
<dbReference type="PANTHER" id="PTHR15576">
    <property type="entry name" value="RIBITOL-5-PHOSPHATE XYLOSYLTRANSFERASE 1"/>
    <property type="match status" value="1"/>
</dbReference>
<reference evidence="3" key="1">
    <citation type="submission" date="2023-10" db="EMBL/GenBank/DDBJ databases">
        <authorList>
            <person name="Chen Y."/>
            <person name="Shah S."/>
            <person name="Dougan E. K."/>
            <person name="Thang M."/>
            <person name="Chan C."/>
        </authorList>
    </citation>
    <scope>NUCLEOTIDE SEQUENCE [LARGE SCALE GENOMIC DNA]</scope>
</reference>
<evidence type="ECO:0000313" key="3">
    <source>
        <dbReference type="EMBL" id="CAK0821387.1"/>
    </source>
</evidence>
<name>A0ABN9RQ80_9DINO</name>
<dbReference type="Pfam" id="PF24785">
    <property type="entry name" value="RXYLT1_C"/>
    <property type="match status" value="1"/>
</dbReference>
<feature type="signal peptide" evidence="1">
    <location>
        <begin position="1"/>
        <end position="18"/>
    </location>
</feature>